<evidence type="ECO:0000256" key="12">
    <source>
        <dbReference type="ARBA" id="ARBA00047317"/>
    </source>
</evidence>
<dbReference type="EMBL" id="AAOF01000005">
    <property type="protein sequence ID" value="EAR21978.1"/>
    <property type="molecule type" value="Genomic_DNA"/>
</dbReference>
<evidence type="ECO:0000256" key="1">
    <source>
        <dbReference type="ARBA" id="ARBA00001946"/>
    </source>
</evidence>
<dbReference type="Gene3D" id="2.40.340.10">
    <property type="entry name" value="MoeA, C-terminal, domain IV"/>
    <property type="match status" value="1"/>
</dbReference>
<gene>
    <name evidence="16" type="ORF">NB231_06306</name>
</gene>
<keyword evidence="17" id="KW-1185">Reference proteome</keyword>
<keyword evidence="10 13" id="KW-0460">Magnesium</keyword>
<dbReference type="PROSITE" id="PS01079">
    <property type="entry name" value="MOCF_BIOSYNTHESIS_2"/>
    <property type="match status" value="1"/>
</dbReference>
<evidence type="ECO:0000256" key="13">
    <source>
        <dbReference type="RuleBase" id="RU365090"/>
    </source>
</evidence>
<evidence type="ECO:0000256" key="3">
    <source>
        <dbReference type="ARBA" id="ARBA00005046"/>
    </source>
</evidence>
<dbReference type="InterPro" id="IPR036425">
    <property type="entry name" value="MoaB/Mog-like_dom_sf"/>
</dbReference>
<dbReference type="Pfam" id="PF00994">
    <property type="entry name" value="MoCF_biosynth"/>
    <property type="match status" value="1"/>
</dbReference>
<comment type="cofactor">
    <cofactor evidence="1 13">
        <name>Mg(2+)</name>
        <dbReference type="ChEBI" id="CHEBI:18420"/>
    </cofactor>
</comment>
<keyword evidence="8 13" id="KW-0808">Transferase</keyword>
<comment type="catalytic activity">
    <reaction evidence="12">
        <text>adenylyl-molybdopterin + molybdate = Mo-molybdopterin + AMP + H(+)</text>
        <dbReference type="Rhea" id="RHEA:35047"/>
        <dbReference type="ChEBI" id="CHEBI:15378"/>
        <dbReference type="ChEBI" id="CHEBI:36264"/>
        <dbReference type="ChEBI" id="CHEBI:62727"/>
        <dbReference type="ChEBI" id="CHEBI:71302"/>
        <dbReference type="ChEBI" id="CHEBI:456215"/>
        <dbReference type="EC" id="2.10.1.1"/>
    </reaction>
</comment>
<dbReference type="PANTHER" id="PTHR10192">
    <property type="entry name" value="MOLYBDOPTERIN BIOSYNTHESIS PROTEIN"/>
    <property type="match status" value="1"/>
</dbReference>
<evidence type="ECO:0000256" key="8">
    <source>
        <dbReference type="ARBA" id="ARBA00022679"/>
    </source>
</evidence>
<feature type="domain" description="MoaB/Mog" evidence="15">
    <location>
        <begin position="192"/>
        <end position="329"/>
    </location>
</feature>
<evidence type="ECO:0000256" key="11">
    <source>
        <dbReference type="ARBA" id="ARBA00023150"/>
    </source>
</evidence>
<dbReference type="Pfam" id="PF03454">
    <property type="entry name" value="MoeA_C"/>
    <property type="match status" value="1"/>
</dbReference>
<dbReference type="InterPro" id="IPR005111">
    <property type="entry name" value="MoeA_C_domain_IV"/>
</dbReference>
<evidence type="ECO:0000256" key="10">
    <source>
        <dbReference type="ARBA" id="ARBA00022842"/>
    </source>
</evidence>
<dbReference type="STRING" id="314278.NB231_06306"/>
<protein>
    <recommendedName>
        <fullName evidence="6 13">Molybdopterin molybdenumtransferase</fullName>
        <ecNumber evidence="5 13">2.10.1.1</ecNumber>
    </recommendedName>
</protein>
<dbReference type="InterPro" id="IPR008284">
    <property type="entry name" value="MoCF_biosynth_CS"/>
</dbReference>
<dbReference type="SUPFAM" id="SSF53218">
    <property type="entry name" value="Molybdenum cofactor biosynthesis proteins"/>
    <property type="match status" value="1"/>
</dbReference>
<feature type="region of interest" description="Disordered" evidence="14">
    <location>
        <begin position="1"/>
        <end position="29"/>
    </location>
</feature>
<reference evidence="16 17" key="1">
    <citation type="submission" date="2006-02" db="EMBL/GenBank/DDBJ databases">
        <authorList>
            <person name="Waterbury J."/>
            <person name="Ferriera S."/>
            <person name="Johnson J."/>
            <person name="Kravitz S."/>
            <person name="Halpern A."/>
            <person name="Remington K."/>
            <person name="Beeson K."/>
            <person name="Tran B."/>
            <person name="Rogers Y.-H."/>
            <person name="Friedman R."/>
            <person name="Venter J.C."/>
        </authorList>
    </citation>
    <scope>NUCLEOTIDE SEQUENCE [LARGE SCALE GENOMIC DNA]</scope>
    <source>
        <strain evidence="16 17">Nb-231</strain>
    </source>
</reference>
<keyword evidence="9 13" id="KW-0479">Metal-binding</keyword>
<dbReference type="Gene3D" id="3.40.980.10">
    <property type="entry name" value="MoaB/Mog-like domain"/>
    <property type="match status" value="1"/>
</dbReference>
<dbReference type="InterPro" id="IPR036135">
    <property type="entry name" value="MoeA_linker/N_sf"/>
</dbReference>
<dbReference type="SUPFAM" id="SSF63882">
    <property type="entry name" value="MoeA N-terminal region -like"/>
    <property type="match status" value="1"/>
</dbReference>
<comment type="function">
    <text evidence="2 13">Catalyzes the insertion of molybdate into adenylated molybdopterin with the concomitant release of AMP.</text>
</comment>
<dbReference type="Pfam" id="PF03453">
    <property type="entry name" value="MoeA_N"/>
    <property type="match status" value="1"/>
</dbReference>
<dbReference type="NCBIfam" id="TIGR00177">
    <property type="entry name" value="molyb_syn"/>
    <property type="match status" value="1"/>
</dbReference>
<evidence type="ECO:0000313" key="16">
    <source>
        <dbReference type="EMBL" id="EAR21978.1"/>
    </source>
</evidence>
<dbReference type="CDD" id="cd00887">
    <property type="entry name" value="MoeA"/>
    <property type="match status" value="1"/>
</dbReference>
<evidence type="ECO:0000256" key="7">
    <source>
        <dbReference type="ARBA" id="ARBA00022505"/>
    </source>
</evidence>
<dbReference type="GO" id="GO:0005829">
    <property type="term" value="C:cytosol"/>
    <property type="evidence" value="ECO:0007669"/>
    <property type="project" value="TreeGrafter"/>
</dbReference>
<evidence type="ECO:0000256" key="9">
    <source>
        <dbReference type="ARBA" id="ARBA00022723"/>
    </source>
</evidence>
<dbReference type="GO" id="GO:0046872">
    <property type="term" value="F:metal ion binding"/>
    <property type="evidence" value="ECO:0007669"/>
    <property type="project" value="UniProtKB-UniRule"/>
</dbReference>
<dbReference type="PANTHER" id="PTHR10192:SF5">
    <property type="entry name" value="GEPHYRIN"/>
    <property type="match status" value="1"/>
</dbReference>
<dbReference type="NCBIfam" id="NF045515">
    <property type="entry name" value="Glp_gephyrin"/>
    <property type="match status" value="1"/>
</dbReference>
<dbReference type="EC" id="2.10.1.1" evidence="5 13"/>
<keyword evidence="11 13" id="KW-0501">Molybdenum cofactor biosynthesis</keyword>
<dbReference type="FunFam" id="2.40.340.10:FF:000003">
    <property type="entry name" value="Molybdopterin molybdenumtransferase"/>
    <property type="match status" value="1"/>
</dbReference>
<accession>A4BQX8</accession>
<evidence type="ECO:0000256" key="2">
    <source>
        <dbReference type="ARBA" id="ARBA00002901"/>
    </source>
</evidence>
<dbReference type="HOGENOM" id="CLU_010186_7_0_6"/>
<dbReference type="Gene3D" id="2.170.190.11">
    <property type="entry name" value="Molybdopterin biosynthesis moea protein, domain 3"/>
    <property type="match status" value="1"/>
</dbReference>
<sequence>MSTTGGEIKAQKGCGHDGPSMSVDEARRQVQAALQPPAVVVQLPIRDALDRVLAADIHSPIDVPGHANSAMDGYALRASDLEAPLAVIGTAFAGHPFDGEVGAGECVRIMTGGMLPAGADTVVMQERVRREADRVWVEGEHRLGENVRPAGEDLAKGAIILHRGRRLTPADLGLLAEIGQAEVAVHRRLRVAFFSTGDELRSVGEPLRPGEIYDSNRYTLHGMLQRLGAEVLDLGVVRDNRAALAHALDAASANADVVITSGGVSVGEADYVTELLAARGTVEFWTINIKPGRPLAFGRLDDAAFFGLPGNPVSAMVTFYQVVQPALLYLEGEAPYATLPVTARCAAALRKKGRRREYQRGVLSTATDGTLEVRSTGAQGSGILRSMSEANCFIVLPEECEGVAEGEWVTVEPFAGLV</sequence>
<dbReference type="Proteomes" id="UP000003374">
    <property type="component" value="Unassembled WGS sequence"/>
</dbReference>
<dbReference type="SUPFAM" id="SSF63867">
    <property type="entry name" value="MoeA C-terminal domain-like"/>
    <property type="match status" value="1"/>
</dbReference>
<proteinExistence type="inferred from homology"/>
<evidence type="ECO:0000256" key="5">
    <source>
        <dbReference type="ARBA" id="ARBA00013269"/>
    </source>
</evidence>
<evidence type="ECO:0000256" key="4">
    <source>
        <dbReference type="ARBA" id="ARBA00010763"/>
    </source>
</evidence>
<dbReference type="GO" id="GO:0061599">
    <property type="term" value="F:molybdopterin molybdotransferase activity"/>
    <property type="evidence" value="ECO:0007669"/>
    <property type="project" value="UniProtKB-UniRule"/>
</dbReference>
<comment type="caution">
    <text evidence="16">The sequence shown here is derived from an EMBL/GenBank/DDBJ whole genome shotgun (WGS) entry which is preliminary data.</text>
</comment>
<keyword evidence="7 13" id="KW-0500">Molybdenum</keyword>
<dbReference type="RefSeq" id="WP_005000623.1">
    <property type="nucleotide sequence ID" value="NZ_CH672427.1"/>
</dbReference>
<evidence type="ECO:0000256" key="14">
    <source>
        <dbReference type="SAM" id="MobiDB-lite"/>
    </source>
</evidence>
<evidence type="ECO:0000259" key="15">
    <source>
        <dbReference type="SMART" id="SM00852"/>
    </source>
</evidence>
<dbReference type="InterPro" id="IPR036688">
    <property type="entry name" value="MoeA_C_domain_IV_sf"/>
</dbReference>
<evidence type="ECO:0000313" key="17">
    <source>
        <dbReference type="Proteomes" id="UP000003374"/>
    </source>
</evidence>
<dbReference type="UniPathway" id="UPA00344"/>
<dbReference type="FunFam" id="3.40.980.10:FF:000004">
    <property type="entry name" value="Molybdopterin molybdenumtransferase"/>
    <property type="match status" value="1"/>
</dbReference>
<dbReference type="Gene3D" id="3.90.105.10">
    <property type="entry name" value="Molybdopterin biosynthesis moea protein, domain 2"/>
    <property type="match status" value="1"/>
</dbReference>
<dbReference type="InterPro" id="IPR038987">
    <property type="entry name" value="MoeA-like"/>
</dbReference>
<comment type="pathway">
    <text evidence="3 13">Cofactor biosynthesis; molybdopterin biosynthesis.</text>
</comment>
<evidence type="ECO:0000256" key="6">
    <source>
        <dbReference type="ARBA" id="ARBA00021108"/>
    </source>
</evidence>
<comment type="similarity">
    <text evidence="4 13">Belongs to the MoeA family.</text>
</comment>
<dbReference type="InterPro" id="IPR001453">
    <property type="entry name" value="MoaB/Mog_dom"/>
</dbReference>
<dbReference type="eggNOG" id="COG0303">
    <property type="taxonomic scope" value="Bacteria"/>
</dbReference>
<dbReference type="GO" id="GO:0006777">
    <property type="term" value="P:Mo-molybdopterin cofactor biosynthetic process"/>
    <property type="evidence" value="ECO:0007669"/>
    <property type="project" value="UniProtKB-UniRule"/>
</dbReference>
<dbReference type="SMART" id="SM00852">
    <property type="entry name" value="MoCF_biosynth"/>
    <property type="match status" value="1"/>
</dbReference>
<dbReference type="InterPro" id="IPR005110">
    <property type="entry name" value="MoeA_linker/N"/>
</dbReference>
<name>A4BQX8_9GAMM</name>
<dbReference type="AlphaFoldDB" id="A4BQX8"/>
<organism evidence="16 17">
    <name type="scientific">Nitrococcus mobilis Nb-231</name>
    <dbReference type="NCBI Taxonomy" id="314278"/>
    <lineage>
        <taxon>Bacteria</taxon>
        <taxon>Pseudomonadati</taxon>
        <taxon>Pseudomonadota</taxon>
        <taxon>Gammaproteobacteria</taxon>
        <taxon>Chromatiales</taxon>
        <taxon>Ectothiorhodospiraceae</taxon>
        <taxon>Nitrococcus</taxon>
    </lineage>
</organism>